<keyword evidence="3" id="KW-0548">Nucleotidyltransferase</keyword>
<feature type="region of interest" description="Disordered" evidence="5">
    <location>
        <begin position="945"/>
        <end position="995"/>
    </location>
</feature>
<dbReference type="EMBL" id="KV875099">
    <property type="protein sequence ID" value="OIW27170.1"/>
    <property type="molecule type" value="Genomic_DNA"/>
</dbReference>
<proteinExistence type="predicted"/>
<dbReference type="InterPro" id="IPR000608">
    <property type="entry name" value="UBC"/>
</dbReference>
<evidence type="ECO:0000256" key="3">
    <source>
        <dbReference type="ARBA" id="ARBA00022695"/>
    </source>
</evidence>
<dbReference type="SUPFAM" id="SSF56399">
    <property type="entry name" value="ADP-ribosylation"/>
    <property type="match status" value="1"/>
</dbReference>
<reference evidence="7 8" key="1">
    <citation type="submission" date="2016-10" db="EMBL/GenBank/DDBJ databases">
        <title>Draft genome sequence of Coniochaeta ligniaria NRRL30616, a lignocellulolytic fungus for bioabatement of inhibitors in plant biomass hydrolysates.</title>
        <authorList>
            <consortium name="DOE Joint Genome Institute"/>
            <person name="Jimenez D.J."/>
            <person name="Hector R.E."/>
            <person name="Riley R."/>
            <person name="Sun H."/>
            <person name="Grigoriev I.V."/>
            <person name="Van Elsas J.D."/>
            <person name="Nichols N.N."/>
        </authorList>
    </citation>
    <scope>NUCLEOTIDE SEQUENCE [LARGE SCALE GENOMIC DNA]</scope>
    <source>
        <strain evidence="7 8">NRRL 30616</strain>
    </source>
</reference>
<dbReference type="GO" id="GO:0003950">
    <property type="term" value="F:NAD+ poly-ADP-ribosyltransferase activity"/>
    <property type="evidence" value="ECO:0007669"/>
    <property type="project" value="InterPro"/>
</dbReference>
<sequence>MSVRRFKADIGKAAAKAQQGEIRGVTGIGKGDSDGEVVITYRHADLPHPIRIQALAQDPSEYPDGNNFMLFTDSDDPPAEVMEVLEHVQEHLLGITVTEMVTEVAKSVNAALTPHGGDGLDEEDEVMTDYDDTLSCDEDSESEDNNFIGNDDEYFGLGSPEEDYQQRLPRANEYFIVSRCEQDVQQRIKSDLQMAKRAGFRVGVFNSIGSSEVTGTVCISIRVNKLGLSEEALMAWDVPDTDYVVLLIRYDARYSPLEKIVEKPAAHSGLQLRIGLCKAYKPAGTEVIKAFSYLDSARSDLANDGKSDEAFRTMFISASLNQFMNGSLISLIKLRLSQNATWDQANEVLLQNSSLGISGSGLLDYNNRQVYNNKEGSATAQGTIHPILQSDHLVEVGQAGSFPLIAMQFAIRYFARCTQYCLRCHRKVEEGFEALRPYVCSNPLCLFQYMAMGLGPNVEHEILTEPSVVDLLVSLCYASLQATTSYQSPAGAAWNTNRIQASTNFPIREFPVGLRLRVPNLFDAQADRPLPISAKLDRKNMALLYSDDAALNRLSPNQWVVLRYRSAEMTSGSQPKPPGIQYSISHDARITGIFPDQRRVEIVLMGQCDNPGFVPSAFPSDVQEADVFAYDVDFDNLTNAEKSFAMQRVLYTLPPIGKIHEYLSTHPNATLRSCELVSPAAASLLMWIISSNRSCINEIGTLENAPPPDDQQKEPQVPSWVVKEKRKKEYIPGMNGYIQFRFSQGSPDKELLFNKALQEAARQKDLRQYPTIFAWHGSDVANWHSILRTGLDFKEIKYGRAFGNGVYFSPHFSTSTGYAANANISRWPNSDLNVQSILSLNEIINVPEKFVSMSPHYVVQEQDWHQCRYLFVSSSARQGASKLSAFVADDVKNIPMLPQAPGYHVSGPAQQPLSIPVASMPARSANPTQAGTLVTKTVIRVFNEDSEESSAEDQELLAGPRARLSRSSSVETTLARDSAGNAPPTPVPEESLTDFRPGTLDLLTLPRLAPPAWATPTASRAIGRELQKLQHLQSATPLRELGWYINFDAITNMFQWIVELHSFDASIPLAQDMKKAGVTSVVMEFRFGKDWPMTPPFVRAVRPRFRLFMHGGGGHVTSGGAMCMELLTNSGWSPANSMESVILQVRMALCSEERGARLDMSAVGRSMSDYGVSEAVDAYMRAALQHGWQVPQDLRLTAYGGAEA</sequence>
<name>A0A1J7JHS3_9PEZI</name>
<keyword evidence="4" id="KW-0520">NAD</keyword>
<dbReference type="OrthoDB" id="109543at2759"/>
<dbReference type="InterPro" id="IPR012317">
    <property type="entry name" value="Poly(ADP-ribose)pol_cat_dom"/>
</dbReference>
<accession>A0A1J7JHS3</accession>
<dbReference type="InterPro" id="IPR016135">
    <property type="entry name" value="UBQ-conjugating_enzyme/RWD"/>
</dbReference>
<evidence type="ECO:0000313" key="8">
    <source>
        <dbReference type="Proteomes" id="UP000182658"/>
    </source>
</evidence>
<dbReference type="InParanoid" id="A0A1J7JHS3"/>
<dbReference type="FunFam" id="3.10.110.10:FF:000107">
    <property type="entry name" value="Ubiquitin conjugating enzyme, putative"/>
    <property type="match status" value="1"/>
</dbReference>
<dbReference type="CDD" id="cd23802">
    <property type="entry name" value="UBCc_UBE2Q"/>
    <property type="match status" value="1"/>
</dbReference>
<dbReference type="STRING" id="1408157.A0A1J7JHS3"/>
<evidence type="ECO:0000256" key="2">
    <source>
        <dbReference type="ARBA" id="ARBA00022679"/>
    </source>
</evidence>
<dbReference type="GO" id="GO:0016779">
    <property type="term" value="F:nucleotidyltransferase activity"/>
    <property type="evidence" value="ECO:0007669"/>
    <property type="project" value="UniProtKB-KW"/>
</dbReference>
<organism evidence="7 8">
    <name type="scientific">Coniochaeta ligniaria NRRL 30616</name>
    <dbReference type="NCBI Taxonomy" id="1408157"/>
    <lineage>
        <taxon>Eukaryota</taxon>
        <taxon>Fungi</taxon>
        <taxon>Dikarya</taxon>
        <taxon>Ascomycota</taxon>
        <taxon>Pezizomycotina</taxon>
        <taxon>Sordariomycetes</taxon>
        <taxon>Sordariomycetidae</taxon>
        <taxon>Coniochaetales</taxon>
        <taxon>Coniochaetaceae</taxon>
        <taxon>Coniochaeta</taxon>
    </lineage>
</organism>
<dbReference type="PROSITE" id="PS50127">
    <property type="entry name" value="UBC_2"/>
    <property type="match status" value="1"/>
</dbReference>
<protein>
    <recommendedName>
        <fullName evidence="6">UBC core domain-containing protein</fullName>
    </recommendedName>
</protein>
<dbReference type="Gene3D" id="3.90.228.10">
    <property type="match status" value="1"/>
</dbReference>
<dbReference type="PANTHER" id="PTHR21328">
    <property type="entry name" value="POLY ADP-RIBOSE POLYMERASE FAMILY, MEMBER PARP"/>
    <property type="match status" value="1"/>
</dbReference>
<keyword evidence="2" id="KW-0808">Transferase</keyword>
<feature type="domain" description="UBC core" evidence="6">
    <location>
        <begin position="1020"/>
        <end position="1189"/>
    </location>
</feature>
<dbReference type="Gene3D" id="3.10.110.10">
    <property type="entry name" value="Ubiquitin Conjugating Enzyme"/>
    <property type="match status" value="1"/>
</dbReference>
<evidence type="ECO:0000256" key="4">
    <source>
        <dbReference type="ARBA" id="ARBA00023027"/>
    </source>
</evidence>
<keyword evidence="1" id="KW-0328">Glycosyltransferase</keyword>
<feature type="compositionally biased region" description="Acidic residues" evidence="5">
    <location>
        <begin position="945"/>
        <end position="955"/>
    </location>
</feature>
<evidence type="ECO:0000256" key="1">
    <source>
        <dbReference type="ARBA" id="ARBA00022676"/>
    </source>
</evidence>
<evidence type="ECO:0000259" key="6">
    <source>
        <dbReference type="PROSITE" id="PS50127"/>
    </source>
</evidence>
<dbReference type="InterPro" id="IPR051838">
    <property type="entry name" value="ARTD_PARP"/>
</dbReference>
<gene>
    <name evidence="7" type="ORF">CONLIGDRAFT_618614</name>
</gene>
<dbReference type="Proteomes" id="UP000182658">
    <property type="component" value="Unassembled WGS sequence"/>
</dbReference>
<dbReference type="AlphaFoldDB" id="A0A1J7JHS3"/>
<keyword evidence="8" id="KW-1185">Reference proteome</keyword>
<dbReference type="Pfam" id="PF00644">
    <property type="entry name" value="PARP"/>
    <property type="match status" value="1"/>
</dbReference>
<evidence type="ECO:0000313" key="7">
    <source>
        <dbReference type="EMBL" id="OIW27170.1"/>
    </source>
</evidence>
<dbReference type="SUPFAM" id="SSF54495">
    <property type="entry name" value="UBC-like"/>
    <property type="match status" value="1"/>
</dbReference>
<evidence type="ECO:0000256" key="5">
    <source>
        <dbReference type="SAM" id="MobiDB-lite"/>
    </source>
</evidence>